<evidence type="ECO:0000256" key="1">
    <source>
        <dbReference type="ARBA" id="ARBA00022630"/>
    </source>
</evidence>
<dbReference type="PANTHER" id="PTHR30011">
    <property type="entry name" value="ALKANESULFONATE MONOOXYGENASE-RELATED"/>
    <property type="match status" value="1"/>
</dbReference>
<protein>
    <submittedName>
        <fullName evidence="5">Uncharacterized protein</fullName>
    </submittedName>
</protein>
<keyword evidence="6" id="KW-1185">Reference proteome</keyword>
<reference evidence="5 6" key="1">
    <citation type="submission" date="2023-10" db="EMBL/GenBank/DDBJ databases">
        <title>Virgibacillus halophilus 5B73C genome.</title>
        <authorList>
            <person name="Miliotis G."/>
            <person name="Sengupta P."/>
            <person name="Hameed A."/>
            <person name="Chuvochina M."/>
            <person name="Mcdonagh F."/>
            <person name="Simpson A.C."/>
            <person name="Singh N.K."/>
            <person name="Rekha P.D."/>
            <person name="Raman K."/>
            <person name="Hugenholtz P."/>
            <person name="Venkateswaran K."/>
        </authorList>
    </citation>
    <scope>NUCLEOTIDE SEQUENCE [LARGE SCALE GENOMIC DNA]</scope>
    <source>
        <strain evidence="5 6">5B73C</strain>
    </source>
</reference>
<keyword evidence="1" id="KW-0285">Flavoprotein</keyword>
<evidence type="ECO:0000256" key="3">
    <source>
        <dbReference type="ARBA" id="ARBA00023002"/>
    </source>
</evidence>
<dbReference type="SUPFAM" id="SSF51679">
    <property type="entry name" value="Bacterial luciferase-like"/>
    <property type="match status" value="1"/>
</dbReference>
<name>A0ABU5CAH8_9BACI</name>
<comment type="caution">
    <text evidence="5">The sequence shown here is derived from an EMBL/GenBank/DDBJ whole genome shotgun (WGS) entry which is preliminary data.</text>
</comment>
<dbReference type="EMBL" id="JAWDIP010000003">
    <property type="protein sequence ID" value="MDY0395559.1"/>
    <property type="molecule type" value="Genomic_DNA"/>
</dbReference>
<evidence type="ECO:0000313" key="5">
    <source>
        <dbReference type="EMBL" id="MDY0395559.1"/>
    </source>
</evidence>
<evidence type="ECO:0000256" key="2">
    <source>
        <dbReference type="ARBA" id="ARBA00022643"/>
    </source>
</evidence>
<evidence type="ECO:0000313" key="6">
    <source>
        <dbReference type="Proteomes" id="UP001281447"/>
    </source>
</evidence>
<keyword evidence="4" id="KW-0503">Monooxygenase</keyword>
<keyword evidence="3" id="KW-0560">Oxidoreductase</keyword>
<gene>
    <name evidence="5" type="ORF">RWE15_15420</name>
</gene>
<dbReference type="Gene3D" id="3.20.20.30">
    <property type="entry name" value="Luciferase-like domain"/>
    <property type="match status" value="1"/>
</dbReference>
<evidence type="ECO:0000256" key="4">
    <source>
        <dbReference type="ARBA" id="ARBA00023033"/>
    </source>
</evidence>
<sequence>MGASAVGTPEQIADVMETWVTDADVDGFNIAYAVSPGTFEDFVELVVPVLQERGLVPKGYEGDTLRDNLFGNGNHLPSHHQGKKYAFQPVTLTE</sequence>
<dbReference type="PANTHER" id="PTHR30011:SF16">
    <property type="entry name" value="C2H2 FINGER DOMAIN TRANSCRIPTION FACTOR (EUROFUNG)-RELATED"/>
    <property type="match status" value="1"/>
</dbReference>
<keyword evidence="2" id="KW-0288">FMN</keyword>
<accession>A0ABU5CAH8</accession>
<dbReference type="InterPro" id="IPR036661">
    <property type="entry name" value="Luciferase-like_sf"/>
</dbReference>
<dbReference type="Proteomes" id="UP001281447">
    <property type="component" value="Unassembled WGS sequence"/>
</dbReference>
<dbReference type="InterPro" id="IPR051260">
    <property type="entry name" value="Diverse_substr_monoxygenases"/>
</dbReference>
<proteinExistence type="predicted"/>
<organism evidence="5 6">
    <name type="scientific">Tigheibacillus halophilus</name>
    <dbReference type="NCBI Taxonomy" id="361280"/>
    <lineage>
        <taxon>Bacteria</taxon>
        <taxon>Bacillati</taxon>
        <taxon>Bacillota</taxon>
        <taxon>Bacilli</taxon>
        <taxon>Bacillales</taxon>
        <taxon>Bacillaceae</taxon>
        <taxon>Tigheibacillus</taxon>
    </lineage>
</organism>